<dbReference type="PANTHER" id="PTHR44196">
    <property type="entry name" value="DEHYDROGENASE/REDUCTASE SDR FAMILY MEMBER 7B"/>
    <property type="match status" value="1"/>
</dbReference>
<organism evidence="5 6">
    <name type="scientific">Planococcus halotolerans</name>
    <dbReference type="NCBI Taxonomy" id="2233542"/>
    <lineage>
        <taxon>Bacteria</taxon>
        <taxon>Bacillati</taxon>
        <taxon>Bacillota</taxon>
        <taxon>Bacilli</taxon>
        <taxon>Bacillales</taxon>
        <taxon>Caryophanaceae</taxon>
        <taxon>Planococcus</taxon>
    </lineage>
</organism>
<feature type="region of interest" description="Disordered" evidence="4">
    <location>
        <begin position="255"/>
        <end position="304"/>
    </location>
</feature>
<feature type="compositionally biased region" description="Basic and acidic residues" evidence="4">
    <location>
        <begin position="291"/>
        <end position="304"/>
    </location>
</feature>
<dbReference type="InterPro" id="IPR002347">
    <property type="entry name" value="SDR_fam"/>
</dbReference>
<name>A0A365L6N6_9BACL</name>
<dbReference type="EMBL" id="QLZR01000001">
    <property type="protein sequence ID" value="RAZ81068.1"/>
    <property type="molecule type" value="Genomic_DNA"/>
</dbReference>
<evidence type="ECO:0000313" key="6">
    <source>
        <dbReference type="Proteomes" id="UP000251002"/>
    </source>
</evidence>
<evidence type="ECO:0000256" key="4">
    <source>
        <dbReference type="SAM" id="MobiDB-lite"/>
    </source>
</evidence>
<evidence type="ECO:0000256" key="3">
    <source>
        <dbReference type="RuleBase" id="RU000363"/>
    </source>
</evidence>
<dbReference type="PANTHER" id="PTHR44196:SF1">
    <property type="entry name" value="DEHYDROGENASE_REDUCTASE SDR FAMILY MEMBER 7B"/>
    <property type="match status" value="1"/>
</dbReference>
<comment type="similarity">
    <text evidence="1 3">Belongs to the short-chain dehydrogenases/reductases (SDR) family.</text>
</comment>
<sequence length="304" mass="32510">MPEEKTREGLTVVVTGASSGIGKGIVLKLAEQGANVVFCARRTEIIEEMASELGPQALAVTADVSRESDVEKLYEAAMERFGSIDVWINNTGVGTYGEFTDTPLKDLVRTIDVNLLGTMFGSHFAIAQFKRQGYGTLINIGSFGGRVAIPSGAVYSASKFGVAGLTTGIYQEMDLEGRNDIHVCLVNPWITDTPWTIHAGNYSGHEILVGPADDPEKVVDTVIGQIDEQEEIVDIGGKSTMATVARKLAPSVTDKSTGRFMSDMLKQAPPSPDTSGSLHEARAEGTGVSGDLRKRLQMKAEGEK</sequence>
<dbReference type="Proteomes" id="UP000251002">
    <property type="component" value="Unassembled WGS sequence"/>
</dbReference>
<dbReference type="GO" id="GO:0016491">
    <property type="term" value="F:oxidoreductase activity"/>
    <property type="evidence" value="ECO:0007669"/>
    <property type="project" value="UniProtKB-KW"/>
</dbReference>
<evidence type="ECO:0000313" key="5">
    <source>
        <dbReference type="EMBL" id="RAZ81068.1"/>
    </source>
</evidence>
<dbReference type="PRINTS" id="PR00081">
    <property type="entry name" value="GDHRDH"/>
</dbReference>
<dbReference type="AlphaFoldDB" id="A0A365L6N6"/>
<dbReference type="Gene3D" id="3.40.50.720">
    <property type="entry name" value="NAD(P)-binding Rossmann-like Domain"/>
    <property type="match status" value="1"/>
</dbReference>
<dbReference type="SUPFAM" id="SSF51735">
    <property type="entry name" value="NAD(P)-binding Rossmann-fold domains"/>
    <property type="match status" value="1"/>
</dbReference>
<gene>
    <name evidence="5" type="ORF">DP120_01930</name>
</gene>
<comment type="caution">
    <text evidence="5">The sequence shown here is derived from an EMBL/GenBank/DDBJ whole genome shotgun (WGS) entry which is preliminary data.</text>
</comment>
<keyword evidence="6" id="KW-1185">Reference proteome</keyword>
<dbReference type="Pfam" id="PF00106">
    <property type="entry name" value="adh_short"/>
    <property type="match status" value="1"/>
</dbReference>
<evidence type="ECO:0000256" key="1">
    <source>
        <dbReference type="ARBA" id="ARBA00006484"/>
    </source>
</evidence>
<protein>
    <submittedName>
        <fullName evidence="5">Oxidoreductase</fullName>
    </submittedName>
</protein>
<evidence type="ECO:0000256" key="2">
    <source>
        <dbReference type="ARBA" id="ARBA00023002"/>
    </source>
</evidence>
<dbReference type="PRINTS" id="PR00080">
    <property type="entry name" value="SDRFAMILY"/>
</dbReference>
<reference evidence="5 6" key="1">
    <citation type="submission" date="2018-06" db="EMBL/GenBank/DDBJ databases">
        <title>The draft genome sequences of strains SCU63 and S1.</title>
        <authorList>
            <person name="Gan L."/>
        </authorList>
    </citation>
    <scope>NUCLEOTIDE SEQUENCE [LARGE SCALE GENOMIC DNA]</scope>
    <source>
        <strain evidence="5 6">SCU63</strain>
    </source>
</reference>
<dbReference type="GO" id="GO:0016020">
    <property type="term" value="C:membrane"/>
    <property type="evidence" value="ECO:0007669"/>
    <property type="project" value="TreeGrafter"/>
</dbReference>
<dbReference type="InterPro" id="IPR036291">
    <property type="entry name" value="NAD(P)-bd_dom_sf"/>
</dbReference>
<keyword evidence="2" id="KW-0560">Oxidoreductase</keyword>
<dbReference type="RefSeq" id="WP_112221492.1">
    <property type="nucleotide sequence ID" value="NZ_CP047673.1"/>
</dbReference>
<accession>A0A365L6N6</accession>
<proteinExistence type="inferred from homology"/>